<dbReference type="InterPro" id="IPR001584">
    <property type="entry name" value="Integrase_cat-core"/>
</dbReference>
<evidence type="ECO:0000313" key="3">
    <source>
        <dbReference type="EMBL" id="KAL2088009.1"/>
    </source>
</evidence>
<comment type="caution">
    <text evidence="3">The sequence shown here is derived from an EMBL/GenBank/DDBJ whole genome shotgun (WGS) entry which is preliminary data.</text>
</comment>
<dbReference type="Pfam" id="PF17921">
    <property type="entry name" value="Integrase_H2C2"/>
    <property type="match status" value="1"/>
</dbReference>
<proteinExistence type="predicted"/>
<dbReference type="SUPFAM" id="SSF53098">
    <property type="entry name" value="Ribonuclease H-like"/>
    <property type="match status" value="1"/>
</dbReference>
<dbReference type="PANTHER" id="PTHR37984">
    <property type="entry name" value="PROTEIN CBG26694"/>
    <property type="match status" value="1"/>
</dbReference>
<evidence type="ECO:0000313" key="4">
    <source>
        <dbReference type="Proteomes" id="UP001591681"/>
    </source>
</evidence>
<dbReference type="InterPro" id="IPR012337">
    <property type="entry name" value="RNaseH-like_sf"/>
</dbReference>
<dbReference type="InterPro" id="IPR050951">
    <property type="entry name" value="Retrovirus_Pol_polyprotein"/>
</dbReference>
<dbReference type="PANTHER" id="PTHR37984:SF15">
    <property type="entry name" value="INTEGRASE CATALYTIC DOMAIN-CONTAINING PROTEIN"/>
    <property type="match status" value="1"/>
</dbReference>
<sequence length="313" mass="35905">MVPATCPQLETAEFLLEPLSDEDGHLPESLLVPMTLVLAKKGLLYAPVVNVGCSEVWLPPRHAIGTVQVVRAISVGMKSLFVERAWEELTPEFNNDFPAFPNFEGLTSQQYLERFLRLQEEVLRSVHDNQGHQGTERTVQLLWSRCFWPNMVRDAERWCQQCQRCVLGKAVQPKVRAYWGMLQASRPNEILAIDFSILEPASENVLILTDVSTKYSRTIPTRDQRASTVSRILVQQWFHRFGPPAHIHSDQVRHFESMRIQQLRQLYGIKKSRTPPYHAQGNGQCERFNRTLHDLLRTLPPLARPFTAADLCV</sequence>
<dbReference type="PROSITE" id="PS50994">
    <property type="entry name" value="INTEGRASE"/>
    <property type="match status" value="1"/>
</dbReference>
<evidence type="ECO:0000256" key="1">
    <source>
        <dbReference type="ARBA" id="ARBA00039658"/>
    </source>
</evidence>
<dbReference type="EMBL" id="JBHFQA010000014">
    <property type="protein sequence ID" value="KAL2088009.1"/>
    <property type="molecule type" value="Genomic_DNA"/>
</dbReference>
<dbReference type="Pfam" id="PF00665">
    <property type="entry name" value="rve"/>
    <property type="match status" value="1"/>
</dbReference>
<dbReference type="Proteomes" id="UP001591681">
    <property type="component" value="Unassembled WGS sequence"/>
</dbReference>
<evidence type="ECO:0000259" key="2">
    <source>
        <dbReference type="PROSITE" id="PS50994"/>
    </source>
</evidence>
<gene>
    <name evidence="3" type="ORF">ACEWY4_016837</name>
</gene>
<dbReference type="InterPro" id="IPR041588">
    <property type="entry name" value="Integrase_H2C2"/>
</dbReference>
<keyword evidence="4" id="KW-1185">Reference proteome</keyword>
<name>A0ABD1JLJ3_9TELE</name>
<organism evidence="3 4">
    <name type="scientific">Coilia grayii</name>
    <name type="common">Gray's grenadier anchovy</name>
    <dbReference type="NCBI Taxonomy" id="363190"/>
    <lineage>
        <taxon>Eukaryota</taxon>
        <taxon>Metazoa</taxon>
        <taxon>Chordata</taxon>
        <taxon>Craniata</taxon>
        <taxon>Vertebrata</taxon>
        <taxon>Euteleostomi</taxon>
        <taxon>Actinopterygii</taxon>
        <taxon>Neopterygii</taxon>
        <taxon>Teleostei</taxon>
        <taxon>Clupei</taxon>
        <taxon>Clupeiformes</taxon>
        <taxon>Clupeoidei</taxon>
        <taxon>Engraulidae</taxon>
        <taxon>Coilinae</taxon>
        <taxon>Coilia</taxon>
    </lineage>
</organism>
<dbReference type="AlphaFoldDB" id="A0ABD1JLJ3"/>
<protein>
    <recommendedName>
        <fullName evidence="1">Gypsy retrotransposon integrase-like protein 1</fullName>
    </recommendedName>
</protein>
<dbReference type="FunFam" id="1.10.340.70:FF:000001">
    <property type="entry name" value="Retrovirus-related Pol polyprotein from transposon gypsy-like Protein"/>
    <property type="match status" value="1"/>
</dbReference>
<accession>A0ABD1JLJ3</accession>
<dbReference type="InterPro" id="IPR036397">
    <property type="entry name" value="RNaseH_sf"/>
</dbReference>
<dbReference type="Gene3D" id="3.30.420.10">
    <property type="entry name" value="Ribonuclease H-like superfamily/Ribonuclease H"/>
    <property type="match status" value="1"/>
</dbReference>
<reference evidence="3 4" key="1">
    <citation type="submission" date="2024-09" db="EMBL/GenBank/DDBJ databases">
        <title>A chromosome-level genome assembly of Gray's grenadier anchovy, Coilia grayii.</title>
        <authorList>
            <person name="Fu Z."/>
        </authorList>
    </citation>
    <scope>NUCLEOTIDE SEQUENCE [LARGE SCALE GENOMIC DNA]</scope>
    <source>
        <strain evidence="3">G4</strain>
        <tissue evidence="3">Muscle</tissue>
    </source>
</reference>
<dbReference type="Gene3D" id="1.10.340.70">
    <property type="match status" value="1"/>
</dbReference>
<feature type="domain" description="Integrase catalytic" evidence="2">
    <location>
        <begin position="183"/>
        <end position="313"/>
    </location>
</feature>